<dbReference type="Pfam" id="PF13481">
    <property type="entry name" value="AAA_25"/>
    <property type="match status" value="1"/>
</dbReference>
<evidence type="ECO:0000313" key="3">
    <source>
        <dbReference type="Proteomes" id="UP000307956"/>
    </source>
</evidence>
<reference evidence="2 3" key="1">
    <citation type="submission" date="2019-04" db="EMBL/GenBank/DDBJ databases">
        <title>Azoarcus rhizosphaerae sp. nov. isolated from rhizosphere of Ficus religiosa.</title>
        <authorList>
            <person name="Lin S.-Y."/>
            <person name="Hameed A."/>
            <person name="Hsu Y.-H."/>
            <person name="Young C.-C."/>
        </authorList>
    </citation>
    <scope>NUCLEOTIDE SEQUENCE [LARGE SCALE GENOMIC DNA]</scope>
    <source>
        <strain evidence="2 3">CC-YHH848</strain>
    </source>
</reference>
<dbReference type="AlphaFoldDB" id="A0A4S4AW83"/>
<proteinExistence type="predicted"/>
<dbReference type="InterPro" id="IPR003593">
    <property type="entry name" value="AAA+_ATPase"/>
</dbReference>
<feature type="domain" description="AAA+ ATPase" evidence="1">
    <location>
        <begin position="57"/>
        <end position="232"/>
    </location>
</feature>
<gene>
    <name evidence="2" type="ORF">E6O51_02720</name>
</gene>
<dbReference type="Gene3D" id="3.40.50.300">
    <property type="entry name" value="P-loop containing nucleotide triphosphate hydrolases"/>
    <property type="match status" value="1"/>
</dbReference>
<dbReference type="OrthoDB" id="8905164at2"/>
<dbReference type="SMART" id="SM00382">
    <property type="entry name" value="AAA"/>
    <property type="match status" value="1"/>
</dbReference>
<evidence type="ECO:0000313" key="2">
    <source>
        <dbReference type="EMBL" id="THF64251.1"/>
    </source>
</evidence>
<keyword evidence="3" id="KW-1185">Reference proteome</keyword>
<dbReference type="Proteomes" id="UP000307956">
    <property type="component" value="Unassembled WGS sequence"/>
</dbReference>
<evidence type="ECO:0000259" key="1">
    <source>
        <dbReference type="SMART" id="SM00382"/>
    </source>
</evidence>
<dbReference type="SUPFAM" id="SSF52540">
    <property type="entry name" value="P-loop containing nucleoside triphosphate hydrolases"/>
    <property type="match status" value="1"/>
</dbReference>
<dbReference type="InterPro" id="IPR027417">
    <property type="entry name" value="P-loop_NTPase"/>
</dbReference>
<organism evidence="2 3">
    <name type="scientific">Pseudothauera rhizosphaerae</name>
    <dbReference type="NCBI Taxonomy" id="2565932"/>
    <lineage>
        <taxon>Bacteria</taxon>
        <taxon>Pseudomonadati</taxon>
        <taxon>Pseudomonadota</taxon>
        <taxon>Betaproteobacteria</taxon>
        <taxon>Rhodocyclales</taxon>
        <taxon>Zoogloeaceae</taxon>
        <taxon>Pseudothauera</taxon>
    </lineage>
</organism>
<accession>A0A4S4AW83</accession>
<comment type="caution">
    <text evidence="2">The sequence shown here is derived from an EMBL/GenBank/DDBJ whole genome shotgun (WGS) entry which is preliminary data.</text>
</comment>
<sequence>MVGEVRRPWRGGVVVTAPRIAAVPDPAPRARRFKLLTAADLAGRPRLQWRVKGVLPQTGIAAIIGPSGSGKTFLALDLVAAIEHGVSWFGCRVRSCPVAYLALEGEAGISNRVAAYQAHTGHRFSDRFRVVVERFELLSTGDVPALADTLQESGVAGGVIVLDTLNRAAAGADENSSSDMGLLIAAATELQVRTGGLVLIVHHSGKDATKGARGHSSLFAALDACIEVSRTDERRTWKVAKSKDGEDGHSRAFLLRVVEIGEDADGDPVTSCVVEPEEQAVEEVRRVVLPAGGNQRIVFDALRDLLREARHFGMAGAPPTRPCIALEEAITKTRDRLACESDRRTERTRAALTGLVSRGAIVLREGWIWLP</sequence>
<dbReference type="EMBL" id="SSOD01000002">
    <property type="protein sequence ID" value="THF64251.1"/>
    <property type="molecule type" value="Genomic_DNA"/>
</dbReference>
<name>A0A4S4AW83_9RHOO</name>
<protein>
    <submittedName>
        <fullName evidence="2">AAA family ATPase</fullName>
    </submittedName>
</protein>